<organism evidence="3 4">
    <name type="scientific">Oleoguttula mirabilis</name>
    <dbReference type="NCBI Taxonomy" id="1507867"/>
    <lineage>
        <taxon>Eukaryota</taxon>
        <taxon>Fungi</taxon>
        <taxon>Dikarya</taxon>
        <taxon>Ascomycota</taxon>
        <taxon>Pezizomycotina</taxon>
        <taxon>Dothideomycetes</taxon>
        <taxon>Dothideomycetidae</taxon>
        <taxon>Mycosphaerellales</taxon>
        <taxon>Teratosphaeriaceae</taxon>
        <taxon>Oleoguttula</taxon>
    </lineage>
</organism>
<dbReference type="Proteomes" id="UP001324427">
    <property type="component" value="Unassembled WGS sequence"/>
</dbReference>
<reference evidence="3 4" key="1">
    <citation type="submission" date="2021-11" db="EMBL/GenBank/DDBJ databases">
        <title>Black yeast isolated from Biological Soil Crust.</title>
        <authorList>
            <person name="Kurbessoian T."/>
        </authorList>
    </citation>
    <scope>NUCLEOTIDE SEQUENCE [LARGE SCALE GENOMIC DNA]</scope>
    <source>
        <strain evidence="3 4">CCFEE 5522</strain>
    </source>
</reference>
<dbReference type="GO" id="GO:0008168">
    <property type="term" value="F:methyltransferase activity"/>
    <property type="evidence" value="ECO:0007669"/>
    <property type="project" value="TreeGrafter"/>
</dbReference>
<comment type="caution">
    <text evidence="3">The sequence shown here is derived from an EMBL/GenBank/DDBJ whole genome shotgun (WGS) entry which is preliminary data.</text>
</comment>
<evidence type="ECO:0000256" key="2">
    <source>
        <dbReference type="SAM" id="MobiDB-lite"/>
    </source>
</evidence>
<dbReference type="InterPro" id="IPR029063">
    <property type="entry name" value="SAM-dependent_MTases_sf"/>
</dbReference>
<dbReference type="AlphaFoldDB" id="A0AAV9JFL0"/>
<name>A0AAV9JFL0_9PEZI</name>
<dbReference type="SUPFAM" id="SSF53335">
    <property type="entry name" value="S-adenosyl-L-methionine-dependent methyltransferases"/>
    <property type="match status" value="1"/>
</dbReference>
<dbReference type="PANTHER" id="PTHR12829:SF4">
    <property type="entry name" value="N(6)-ADENINE-SPECIFIC METHYLTRANSFERASE METTL4"/>
    <property type="match status" value="1"/>
</dbReference>
<gene>
    <name evidence="3" type="ORF">LTR36_005452</name>
</gene>
<feature type="compositionally biased region" description="Low complexity" evidence="2">
    <location>
        <begin position="118"/>
        <end position="129"/>
    </location>
</feature>
<dbReference type="EMBL" id="JAVFHQ010000031">
    <property type="protein sequence ID" value="KAK4543557.1"/>
    <property type="molecule type" value="Genomic_DNA"/>
</dbReference>
<evidence type="ECO:0000313" key="4">
    <source>
        <dbReference type="Proteomes" id="UP001324427"/>
    </source>
</evidence>
<proteinExistence type="inferred from homology"/>
<feature type="region of interest" description="Disordered" evidence="2">
    <location>
        <begin position="118"/>
        <end position="141"/>
    </location>
</feature>
<evidence type="ECO:0000313" key="3">
    <source>
        <dbReference type="EMBL" id="KAK4543557.1"/>
    </source>
</evidence>
<evidence type="ECO:0008006" key="5">
    <source>
        <dbReference type="Google" id="ProtNLM"/>
    </source>
</evidence>
<dbReference type="InterPro" id="IPR007757">
    <property type="entry name" value="MT-A70-like"/>
</dbReference>
<evidence type="ECO:0000256" key="1">
    <source>
        <dbReference type="PROSITE-ProRule" id="PRU00489"/>
    </source>
</evidence>
<dbReference type="GO" id="GO:0005634">
    <property type="term" value="C:nucleus"/>
    <property type="evidence" value="ECO:0007669"/>
    <property type="project" value="TreeGrafter"/>
</dbReference>
<dbReference type="Pfam" id="PF05063">
    <property type="entry name" value="MT-A70"/>
    <property type="match status" value="1"/>
</dbReference>
<accession>A0AAV9JFL0</accession>
<dbReference type="PROSITE" id="PS51143">
    <property type="entry name" value="MT_A70"/>
    <property type="match status" value="1"/>
</dbReference>
<keyword evidence="4" id="KW-1185">Reference proteome</keyword>
<protein>
    <recommendedName>
        <fullName evidence="5">MT-A70-domain-containing protein</fullName>
    </recommendedName>
</protein>
<comment type="similarity">
    <text evidence="1">Belongs to the MT-A70-like family.</text>
</comment>
<dbReference type="PANTHER" id="PTHR12829">
    <property type="entry name" value="N6-ADENOSINE-METHYLTRANSFERASE"/>
    <property type="match status" value="1"/>
</dbReference>
<sequence length="451" mass="50074">MASPILWQNKGKTVTLLDIPRSIAAAQGTLQQPCHDHVLSAAPLHAPFLSNEPKSEKARVKLRDNTMEQQLHEEYARLLEQAVQEARGAHAREWCLPRPYVQDTPRLAKKRKLSDIIIPSTSATSSSSTNCERPGQPADLPPDLLPSLAHPGGQTVNLHRMRLRQTHSSTGDSADEDMTVDPRLVANASASAASLAVSTTTQSPIYRFRIPAQATCYLSDCSDARSFRAAIRAQAQQRDTRKAFDCILLDPPWPNRSVKRTHQTAGSTYATLATLHAVRAVLLGMDVDMLMAEDCLVGVWITNRPAVRDLVLGAHGGLFACWGVELVEEWVWLKTTAHGEPVTQLDALWRKPYEVLLLGRKQRRASSRPAPPGGLDEVKRRVILSVPDLHSRKPCLKALVEPLMADADDYRALEVFARHLVAGWWSWGDECIKFNWEGCWRGEDAEHTSPD</sequence>